<evidence type="ECO:0000313" key="5">
    <source>
        <dbReference type="Proteomes" id="UP000694546"/>
    </source>
</evidence>
<dbReference type="OMA" id="AMLRYWS"/>
<keyword evidence="5" id="KW-1185">Reference proteome</keyword>
<sequence length="230" mass="26110">MDKESETSNHQLLRCLKPELIEILSADPELLLQYAHSRKLVTENGYKKVRAQQISTEKVTTLLDLIYDGGRKASHGLLELLKEDTFQENFPRLSILVNPDPEEASKRTTEDSTQQSRSTNQPCMSVVSEIVTQKQLLKVAGAMSRTWKEVGIQVLDISSEKLDAIEAENNTQKMRAFRMLQTWRSRKRENATAAKLHDLLSHEDLGLDPEVLDSLLESKPIKCPQNVLFP</sequence>
<evidence type="ECO:0000256" key="1">
    <source>
        <dbReference type="SAM" id="MobiDB-lite"/>
    </source>
</evidence>
<dbReference type="GO" id="GO:0007165">
    <property type="term" value="P:signal transduction"/>
    <property type="evidence" value="ECO:0007669"/>
    <property type="project" value="InterPro"/>
</dbReference>
<dbReference type="CDD" id="cd01670">
    <property type="entry name" value="Death"/>
    <property type="match status" value="1"/>
</dbReference>
<reference evidence="4" key="3">
    <citation type="submission" date="2025-09" db="UniProtKB">
        <authorList>
            <consortium name="Ensembl"/>
        </authorList>
    </citation>
    <scope>IDENTIFICATION</scope>
</reference>
<proteinExistence type="predicted"/>
<dbReference type="InterPro" id="IPR000488">
    <property type="entry name" value="Death_dom"/>
</dbReference>
<dbReference type="InterPro" id="IPR011029">
    <property type="entry name" value="DEATH-like_dom_sf"/>
</dbReference>
<accession>A0A8C5A9D8</accession>
<dbReference type="GO" id="GO:0042981">
    <property type="term" value="P:regulation of apoptotic process"/>
    <property type="evidence" value="ECO:0007669"/>
    <property type="project" value="InterPro"/>
</dbReference>
<name>A0A8C5A9D8_GADMO</name>
<feature type="domain" description="CARD" evidence="3">
    <location>
        <begin position="5"/>
        <end position="83"/>
    </location>
</feature>
<reference evidence="4" key="1">
    <citation type="submission" date="2019-07" db="EMBL/GenBank/DDBJ databases">
        <authorList>
            <consortium name="Wellcome Sanger Institute Data Sharing"/>
        </authorList>
    </citation>
    <scope>NUCLEOTIDE SEQUENCE [LARGE SCALE GENOMIC DNA]</scope>
</reference>
<dbReference type="Gene3D" id="1.10.533.10">
    <property type="entry name" value="Death Domain, Fas"/>
    <property type="match status" value="2"/>
</dbReference>
<dbReference type="Pfam" id="PF00531">
    <property type="entry name" value="Death"/>
    <property type="match status" value="1"/>
</dbReference>
<dbReference type="PROSITE" id="PS50209">
    <property type="entry name" value="CARD"/>
    <property type="match status" value="1"/>
</dbReference>
<protein>
    <submittedName>
        <fullName evidence="4">Zgc:174906</fullName>
    </submittedName>
</protein>
<feature type="domain" description="Death" evidence="2">
    <location>
        <begin position="155"/>
        <end position="216"/>
    </location>
</feature>
<feature type="compositionally biased region" description="Polar residues" evidence="1">
    <location>
        <begin position="111"/>
        <end position="123"/>
    </location>
</feature>
<reference evidence="4" key="2">
    <citation type="submission" date="2025-08" db="UniProtKB">
        <authorList>
            <consortium name="Ensembl"/>
        </authorList>
    </citation>
    <scope>IDENTIFICATION</scope>
</reference>
<evidence type="ECO:0000313" key="4">
    <source>
        <dbReference type="Ensembl" id="ENSGMOP00000027566.1"/>
    </source>
</evidence>
<dbReference type="AlphaFoldDB" id="A0A8C5A9D8"/>
<dbReference type="GeneTree" id="ENSGT00540000073797"/>
<dbReference type="InterPro" id="IPR001315">
    <property type="entry name" value="CARD"/>
</dbReference>
<gene>
    <name evidence="4" type="primary">zgc:174906</name>
</gene>
<organism evidence="4 5">
    <name type="scientific">Gadus morhua</name>
    <name type="common">Atlantic cod</name>
    <dbReference type="NCBI Taxonomy" id="8049"/>
    <lineage>
        <taxon>Eukaryota</taxon>
        <taxon>Metazoa</taxon>
        <taxon>Chordata</taxon>
        <taxon>Craniata</taxon>
        <taxon>Vertebrata</taxon>
        <taxon>Euteleostomi</taxon>
        <taxon>Actinopterygii</taxon>
        <taxon>Neopterygii</taxon>
        <taxon>Teleostei</taxon>
        <taxon>Neoteleostei</taxon>
        <taxon>Acanthomorphata</taxon>
        <taxon>Zeiogadaria</taxon>
        <taxon>Gadariae</taxon>
        <taxon>Gadiformes</taxon>
        <taxon>Gadoidei</taxon>
        <taxon>Gadidae</taxon>
        <taxon>Gadus</taxon>
    </lineage>
</organism>
<evidence type="ECO:0000259" key="3">
    <source>
        <dbReference type="PROSITE" id="PS50209"/>
    </source>
</evidence>
<dbReference type="SUPFAM" id="SSF47986">
    <property type="entry name" value="DEATH domain"/>
    <property type="match status" value="2"/>
</dbReference>
<feature type="region of interest" description="Disordered" evidence="1">
    <location>
        <begin position="98"/>
        <end position="123"/>
    </location>
</feature>
<dbReference type="PROSITE" id="PS50017">
    <property type="entry name" value="DEATH_DOMAIN"/>
    <property type="match status" value="1"/>
</dbReference>
<dbReference type="Proteomes" id="UP000694546">
    <property type="component" value="Chromosome 1"/>
</dbReference>
<dbReference type="Ensembl" id="ENSGMOT00000027377.1">
    <property type="protein sequence ID" value="ENSGMOP00000027566.1"/>
    <property type="gene ID" value="ENSGMOG00000022957.1"/>
</dbReference>
<dbReference type="CDD" id="cd01671">
    <property type="entry name" value="CARD"/>
    <property type="match status" value="1"/>
</dbReference>
<evidence type="ECO:0000259" key="2">
    <source>
        <dbReference type="PROSITE" id="PS50017"/>
    </source>
</evidence>